<protein>
    <submittedName>
        <fullName evidence="1">Uncharacterized protein</fullName>
    </submittedName>
</protein>
<dbReference type="EMBL" id="JXJN01007345">
    <property type="status" value="NOT_ANNOTATED_CDS"/>
    <property type="molecule type" value="Genomic_DNA"/>
</dbReference>
<organism evidence="1 2">
    <name type="scientific">Glossina palpalis gambiensis</name>
    <dbReference type="NCBI Taxonomy" id="67801"/>
    <lineage>
        <taxon>Eukaryota</taxon>
        <taxon>Metazoa</taxon>
        <taxon>Ecdysozoa</taxon>
        <taxon>Arthropoda</taxon>
        <taxon>Hexapoda</taxon>
        <taxon>Insecta</taxon>
        <taxon>Pterygota</taxon>
        <taxon>Neoptera</taxon>
        <taxon>Endopterygota</taxon>
        <taxon>Diptera</taxon>
        <taxon>Brachycera</taxon>
        <taxon>Muscomorpha</taxon>
        <taxon>Hippoboscoidea</taxon>
        <taxon>Glossinidae</taxon>
        <taxon>Glossina</taxon>
    </lineage>
</organism>
<keyword evidence="2" id="KW-1185">Reference proteome</keyword>
<dbReference type="AlphaFoldDB" id="A0A1B0B1V6"/>
<proteinExistence type="predicted"/>
<dbReference type="Proteomes" id="UP000092460">
    <property type="component" value="Unassembled WGS sequence"/>
</dbReference>
<name>A0A1B0B1V6_9MUSC</name>
<dbReference type="VEuPathDB" id="VectorBase:GPPI016176"/>
<dbReference type="EMBL" id="JXJN01007344">
    <property type="status" value="NOT_ANNOTATED_CDS"/>
    <property type="molecule type" value="Genomic_DNA"/>
</dbReference>
<evidence type="ECO:0000313" key="2">
    <source>
        <dbReference type="Proteomes" id="UP000092460"/>
    </source>
</evidence>
<dbReference type="EnsemblMetazoa" id="GPPI016176-RA">
    <property type="protein sequence ID" value="GPPI016176-PA"/>
    <property type="gene ID" value="GPPI016176"/>
</dbReference>
<reference evidence="2" key="1">
    <citation type="submission" date="2015-01" db="EMBL/GenBank/DDBJ databases">
        <authorList>
            <person name="Aksoy S."/>
            <person name="Warren W."/>
            <person name="Wilson R.K."/>
        </authorList>
    </citation>
    <scope>NUCLEOTIDE SEQUENCE [LARGE SCALE GENOMIC DNA]</scope>
    <source>
        <strain evidence="2">IAEA</strain>
    </source>
</reference>
<evidence type="ECO:0000313" key="1">
    <source>
        <dbReference type="EnsemblMetazoa" id="GPPI016176-PA"/>
    </source>
</evidence>
<accession>A0A1B0B1V6</accession>
<sequence>MKNMNIRTKALSCLTYRIITNHPAFGGKSDDNKRALIYGFLSCLHKYDSLDFRPDETIQSSITDFLNMARVSPLPGGFISKSRAWYNNECKATLNKAHFHRNLGHRFPLGLHTDTSLNVHAQIDWTP</sequence>
<reference evidence="1" key="2">
    <citation type="submission" date="2020-05" db="UniProtKB">
        <authorList>
            <consortium name="EnsemblMetazoa"/>
        </authorList>
    </citation>
    <scope>IDENTIFICATION</scope>
    <source>
        <strain evidence="1">IAEA</strain>
    </source>
</reference>